<keyword evidence="8" id="KW-0902">Two-component regulatory system</keyword>
<evidence type="ECO:0000256" key="8">
    <source>
        <dbReference type="ARBA" id="ARBA00023012"/>
    </source>
</evidence>
<feature type="transmembrane region" description="Helical" evidence="9">
    <location>
        <begin position="69"/>
        <end position="87"/>
    </location>
</feature>
<comment type="catalytic activity">
    <reaction evidence="1">
        <text>ATP + protein L-histidine = ADP + protein N-phospho-L-histidine.</text>
        <dbReference type="EC" id="2.7.13.3"/>
    </reaction>
</comment>
<dbReference type="GO" id="GO:0016301">
    <property type="term" value="F:kinase activity"/>
    <property type="evidence" value="ECO:0007669"/>
    <property type="project" value="UniProtKB-KW"/>
</dbReference>
<dbReference type="InterPro" id="IPR050482">
    <property type="entry name" value="Sensor_HK_TwoCompSys"/>
</dbReference>
<dbReference type="CDD" id="cd16917">
    <property type="entry name" value="HATPase_UhpB-NarQ-NarX-like"/>
    <property type="match status" value="1"/>
</dbReference>
<dbReference type="Proteomes" id="UP001144280">
    <property type="component" value="Unassembled WGS sequence"/>
</dbReference>
<dbReference type="RefSeq" id="WP_281903913.1">
    <property type="nucleotide sequence ID" value="NZ_BSDI01000061.1"/>
</dbReference>
<evidence type="ECO:0000256" key="7">
    <source>
        <dbReference type="ARBA" id="ARBA00022840"/>
    </source>
</evidence>
<dbReference type="Pfam" id="PF02518">
    <property type="entry name" value="HATPase_c"/>
    <property type="match status" value="1"/>
</dbReference>
<dbReference type="InterPro" id="IPR036890">
    <property type="entry name" value="HATPase_C_sf"/>
</dbReference>
<keyword evidence="7" id="KW-0067">ATP-binding</keyword>
<comment type="caution">
    <text evidence="13">The sequence shown here is derived from an EMBL/GenBank/DDBJ whole genome shotgun (WGS) entry which is preliminary data.</text>
</comment>
<organism evidence="13 14">
    <name type="scientific">Phytohabitans aurantiacus</name>
    <dbReference type="NCBI Taxonomy" id="3016789"/>
    <lineage>
        <taxon>Bacteria</taxon>
        <taxon>Bacillati</taxon>
        <taxon>Actinomycetota</taxon>
        <taxon>Actinomycetes</taxon>
        <taxon>Micromonosporales</taxon>
        <taxon>Micromonosporaceae</taxon>
    </lineage>
</organism>
<feature type="domain" description="Signal transduction histidine kinase subgroup 3 dimerisation and phosphoacceptor" evidence="11">
    <location>
        <begin position="181"/>
        <end position="247"/>
    </location>
</feature>
<dbReference type="SUPFAM" id="SSF55874">
    <property type="entry name" value="ATPase domain of HSP90 chaperone/DNA topoisomerase II/histidine kinase"/>
    <property type="match status" value="1"/>
</dbReference>
<evidence type="ECO:0000256" key="5">
    <source>
        <dbReference type="ARBA" id="ARBA00022741"/>
    </source>
</evidence>
<evidence type="ECO:0000259" key="11">
    <source>
        <dbReference type="Pfam" id="PF07730"/>
    </source>
</evidence>
<dbReference type="EMBL" id="BSDI01000061">
    <property type="protein sequence ID" value="GLI02420.1"/>
    <property type="molecule type" value="Genomic_DNA"/>
</dbReference>
<keyword evidence="14" id="KW-1185">Reference proteome</keyword>
<reference evidence="13" key="1">
    <citation type="submission" date="2022-12" db="EMBL/GenBank/DDBJ databases">
        <title>New Phytohabitans aurantiacus sp. RD004123 nov., an actinomycete isolated from soil.</title>
        <authorList>
            <person name="Triningsih D.W."/>
            <person name="Harunari E."/>
            <person name="Igarashi Y."/>
        </authorList>
    </citation>
    <scope>NUCLEOTIDE SEQUENCE</scope>
    <source>
        <strain evidence="13">RD004123</strain>
    </source>
</reference>
<evidence type="ECO:0000259" key="12">
    <source>
        <dbReference type="Pfam" id="PF23539"/>
    </source>
</evidence>
<protein>
    <recommendedName>
        <fullName evidence="2">histidine kinase</fullName>
        <ecNumber evidence="2">2.7.13.3</ecNumber>
    </recommendedName>
</protein>
<keyword evidence="9" id="KW-0812">Transmembrane</keyword>
<feature type="domain" description="Histidine kinase/HSP90-like ATPase" evidence="10">
    <location>
        <begin position="289"/>
        <end position="374"/>
    </location>
</feature>
<keyword evidence="9" id="KW-0472">Membrane</keyword>
<gene>
    <name evidence="13" type="ORF">Pa4123_76980</name>
</gene>
<proteinExistence type="predicted"/>
<keyword evidence="6 13" id="KW-0418">Kinase</keyword>
<feature type="transmembrane region" description="Helical" evidence="9">
    <location>
        <begin position="93"/>
        <end position="110"/>
    </location>
</feature>
<evidence type="ECO:0000256" key="9">
    <source>
        <dbReference type="SAM" id="Phobius"/>
    </source>
</evidence>
<evidence type="ECO:0000313" key="14">
    <source>
        <dbReference type="Proteomes" id="UP001144280"/>
    </source>
</evidence>
<dbReference type="InterPro" id="IPR011712">
    <property type="entry name" value="Sig_transdc_His_kin_sub3_dim/P"/>
</dbReference>
<feature type="transmembrane region" description="Helical" evidence="9">
    <location>
        <begin position="117"/>
        <end position="136"/>
    </location>
</feature>
<feature type="transmembrane region" description="Helical" evidence="9">
    <location>
        <begin position="12"/>
        <end position="33"/>
    </location>
</feature>
<dbReference type="InterPro" id="IPR055558">
    <property type="entry name" value="DUF7134"/>
</dbReference>
<evidence type="ECO:0000256" key="2">
    <source>
        <dbReference type="ARBA" id="ARBA00012438"/>
    </source>
</evidence>
<dbReference type="PANTHER" id="PTHR24421:SF10">
    <property type="entry name" value="NITRATE_NITRITE SENSOR PROTEIN NARQ"/>
    <property type="match status" value="1"/>
</dbReference>
<dbReference type="Gene3D" id="1.20.5.1930">
    <property type="match status" value="1"/>
</dbReference>
<dbReference type="Pfam" id="PF07730">
    <property type="entry name" value="HisKA_3"/>
    <property type="match status" value="1"/>
</dbReference>
<sequence>MIRLLTHRLRRADLIALDAALAAALIAICWYAASERPASGSPAEPAWLSVLAGLLVGAPVAARRRWPVAVAVTVSAAGNLAVLTGIVPDYASGGPAVAIATALYIVGVTVPPRRSVATLAGCLVTTTAALIAVDSTGAVTEIAFFCLVVAGAWLLGWLVRERRAYAAQAAEEFAQRAVTDERLRIAREMHDIVAHSMSLIAVKAAVGNHVAEASPAQAREALAVIEATSRGALVEMRRALGVLRQDAEYAPAPGLTELTALADQAAAGGVDVDLDVDGRAELPEAVGLSVYRIVQEALTNVVKHAAPARCRVAVTVHSGEVSIDVTDEGGPVEAPAPAGHGLIGIRERVAMYGGEFAAGPRPEGGFRVRARLPYGSVA</sequence>
<name>A0ABQ5R8Y2_9ACTN</name>
<accession>A0ABQ5R8Y2</accession>
<keyword evidence="5" id="KW-0547">Nucleotide-binding</keyword>
<feature type="transmembrane region" description="Helical" evidence="9">
    <location>
        <begin position="142"/>
        <end position="159"/>
    </location>
</feature>
<feature type="transmembrane region" description="Helical" evidence="9">
    <location>
        <begin position="45"/>
        <end position="62"/>
    </location>
</feature>
<evidence type="ECO:0000256" key="6">
    <source>
        <dbReference type="ARBA" id="ARBA00022777"/>
    </source>
</evidence>
<feature type="domain" description="DUF7134" evidence="12">
    <location>
        <begin position="10"/>
        <end position="163"/>
    </location>
</feature>
<evidence type="ECO:0000313" key="13">
    <source>
        <dbReference type="EMBL" id="GLI02420.1"/>
    </source>
</evidence>
<dbReference type="InterPro" id="IPR003594">
    <property type="entry name" value="HATPase_dom"/>
</dbReference>
<dbReference type="Gene3D" id="3.30.565.10">
    <property type="entry name" value="Histidine kinase-like ATPase, C-terminal domain"/>
    <property type="match status" value="1"/>
</dbReference>
<evidence type="ECO:0000259" key="10">
    <source>
        <dbReference type="Pfam" id="PF02518"/>
    </source>
</evidence>
<evidence type="ECO:0000256" key="4">
    <source>
        <dbReference type="ARBA" id="ARBA00022679"/>
    </source>
</evidence>
<keyword evidence="3" id="KW-0597">Phosphoprotein</keyword>
<evidence type="ECO:0000256" key="1">
    <source>
        <dbReference type="ARBA" id="ARBA00000085"/>
    </source>
</evidence>
<keyword evidence="9" id="KW-1133">Transmembrane helix</keyword>
<dbReference type="PANTHER" id="PTHR24421">
    <property type="entry name" value="NITRATE/NITRITE SENSOR PROTEIN NARX-RELATED"/>
    <property type="match status" value="1"/>
</dbReference>
<dbReference type="Pfam" id="PF23539">
    <property type="entry name" value="DUF7134"/>
    <property type="match status" value="1"/>
</dbReference>
<dbReference type="EC" id="2.7.13.3" evidence="2"/>
<keyword evidence="4" id="KW-0808">Transferase</keyword>
<evidence type="ECO:0000256" key="3">
    <source>
        <dbReference type="ARBA" id="ARBA00022553"/>
    </source>
</evidence>